<protein>
    <submittedName>
        <fullName evidence="7">Protein bric-a-brac 1-like Protein</fullName>
    </submittedName>
</protein>
<dbReference type="GO" id="GO:0008270">
    <property type="term" value="F:zinc ion binding"/>
    <property type="evidence" value="ECO:0007669"/>
    <property type="project" value="UniProtKB-KW"/>
</dbReference>
<dbReference type="OMA" id="SEARCEN"/>
<dbReference type="InterPro" id="IPR013087">
    <property type="entry name" value="Znf_C2H2_type"/>
</dbReference>
<dbReference type="InterPro" id="IPR036236">
    <property type="entry name" value="Znf_C2H2_sf"/>
</dbReference>
<dbReference type="PANTHER" id="PTHR23110:SF106">
    <property type="entry name" value="FI01104P"/>
    <property type="match status" value="1"/>
</dbReference>
<dbReference type="GO" id="GO:0048666">
    <property type="term" value="P:neuron development"/>
    <property type="evidence" value="ECO:0007669"/>
    <property type="project" value="UniProtKB-ARBA"/>
</dbReference>
<gene>
    <name evidence="7" type="primary">AUGUSTUS-3.0.2_33277</name>
    <name evidence="7" type="ORF">TcasGA2_TC033277</name>
</gene>
<keyword evidence="3" id="KW-0479">Metal-binding</keyword>
<dbReference type="SUPFAM" id="SSF54695">
    <property type="entry name" value="POZ domain"/>
    <property type="match status" value="1"/>
</dbReference>
<feature type="domain" description="BTB" evidence="5">
    <location>
        <begin position="34"/>
        <end position="99"/>
    </location>
</feature>
<comment type="subcellular location">
    <subcellularLocation>
        <location evidence="1">Nucleus</location>
    </subcellularLocation>
</comment>
<dbReference type="InParanoid" id="A0A139WHL7"/>
<evidence type="ECO:0000313" key="8">
    <source>
        <dbReference type="Proteomes" id="UP000007266"/>
    </source>
</evidence>
<organism evidence="7 8">
    <name type="scientific">Tribolium castaneum</name>
    <name type="common">Red flour beetle</name>
    <dbReference type="NCBI Taxonomy" id="7070"/>
    <lineage>
        <taxon>Eukaryota</taxon>
        <taxon>Metazoa</taxon>
        <taxon>Ecdysozoa</taxon>
        <taxon>Arthropoda</taxon>
        <taxon>Hexapoda</taxon>
        <taxon>Insecta</taxon>
        <taxon>Pterygota</taxon>
        <taxon>Neoptera</taxon>
        <taxon>Endopterygota</taxon>
        <taxon>Coleoptera</taxon>
        <taxon>Polyphaga</taxon>
        <taxon>Cucujiformia</taxon>
        <taxon>Tenebrionidae</taxon>
        <taxon>Tenebrionidae incertae sedis</taxon>
        <taxon>Tribolium</taxon>
    </lineage>
</organism>
<keyword evidence="8" id="KW-1185">Reference proteome</keyword>
<dbReference type="AlphaFoldDB" id="A0A139WHL7"/>
<keyword evidence="3" id="KW-0863">Zinc-finger</keyword>
<dbReference type="Proteomes" id="UP000007266">
    <property type="component" value="Linkage group 5"/>
</dbReference>
<dbReference type="InterPro" id="IPR000210">
    <property type="entry name" value="BTB/POZ_dom"/>
</dbReference>
<feature type="domain" description="C2H2-type" evidence="6">
    <location>
        <begin position="263"/>
        <end position="290"/>
    </location>
</feature>
<dbReference type="PROSITE" id="PS00028">
    <property type="entry name" value="ZINC_FINGER_C2H2_1"/>
    <property type="match status" value="2"/>
</dbReference>
<dbReference type="InterPro" id="IPR011333">
    <property type="entry name" value="SKP1/BTB/POZ_sf"/>
</dbReference>
<name>A0A139WHL7_TRICA</name>
<dbReference type="Pfam" id="PF00651">
    <property type="entry name" value="BTB"/>
    <property type="match status" value="1"/>
</dbReference>
<reference evidence="7 8" key="2">
    <citation type="journal article" date="2010" name="Nucleic Acids Res.">
        <title>BeetleBase in 2010: revisions to provide comprehensive genomic information for Tribolium castaneum.</title>
        <authorList>
            <person name="Kim H.S."/>
            <person name="Murphy T."/>
            <person name="Xia J."/>
            <person name="Caragea D."/>
            <person name="Park Y."/>
            <person name="Beeman R.W."/>
            <person name="Lorenzen M.D."/>
            <person name="Butcher S."/>
            <person name="Manak J.R."/>
            <person name="Brown S.J."/>
        </authorList>
    </citation>
    <scope>GENOME REANNOTATION</scope>
    <source>
        <strain evidence="7 8">Georgia GA2</strain>
    </source>
</reference>
<dbReference type="SUPFAM" id="SSF57667">
    <property type="entry name" value="beta-beta-alpha zinc fingers"/>
    <property type="match status" value="1"/>
</dbReference>
<dbReference type="SMART" id="SM00355">
    <property type="entry name" value="ZnF_C2H2"/>
    <property type="match status" value="2"/>
</dbReference>
<dbReference type="PROSITE" id="PS50157">
    <property type="entry name" value="ZINC_FINGER_C2H2_2"/>
    <property type="match status" value="1"/>
</dbReference>
<evidence type="ECO:0000256" key="3">
    <source>
        <dbReference type="PROSITE-ProRule" id="PRU00042"/>
    </source>
</evidence>
<evidence type="ECO:0000259" key="6">
    <source>
        <dbReference type="PROSITE" id="PS50157"/>
    </source>
</evidence>
<proteinExistence type="predicted"/>
<dbReference type="EMBL" id="KQ971343">
    <property type="protein sequence ID" value="KYB27488.1"/>
    <property type="molecule type" value="Genomic_DNA"/>
</dbReference>
<feature type="compositionally biased region" description="Basic and acidic residues" evidence="4">
    <location>
        <begin position="156"/>
        <end position="168"/>
    </location>
</feature>
<sequence length="314" mass="35475">MGSDSNKEYSVNWKNHMDHMRKAFDNLLTSNELTDVTLCCEGRRIGAHKMLLSACSTYFRDTFKDVPCQHPVIILYGVEYSVLSDILHFIYNGEVSVDTSKLDSFLKTAQLLKISGLTDNSTENMASENSEQDTQAASRREQTEGAFSEQVSTASEDTKKGAKRRVQESEGAPTQTKVGRQESDTLFMSDVKSEPSEFVNYEDPLEDPLLQADPSNENREFFVTSQGGVEDEIKIERTSLETTTLVRDTDIKVNKSNFSEESLRCPICSKLFSHPYSLHHHKAVHSGNTECSICHVVLSRKYNLKMHMKARHNL</sequence>
<dbReference type="InterPro" id="IPR051095">
    <property type="entry name" value="Dros_DevTransReg"/>
</dbReference>
<dbReference type="PROSITE" id="PS50097">
    <property type="entry name" value="BTB"/>
    <property type="match status" value="1"/>
</dbReference>
<feature type="region of interest" description="Disordered" evidence="4">
    <location>
        <begin position="120"/>
        <end position="185"/>
    </location>
</feature>
<dbReference type="Gene3D" id="3.30.710.10">
    <property type="entry name" value="Potassium Channel Kv1.1, Chain A"/>
    <property type="match status" value="1"/>
</dbReference>
<accession>A0A139WHL7</accession>
<dbReference type="PANTHER" id="PTHR23110">
    <property type="entry name" value="BTB DOMAIN TRANSCRIPTION FACTOR"/>
    <property type="match status" value="1"/>
</dbReference>
<dbReference type="Gene3D" id="3.30.160.60">
    <property type="entry name" value="Classic Zinc Finger"/>
    <property type="match status" value="1"/>
</dbReference>
<dbReference type="GO" id="GO:0005634">
    <property type="term" value="C:nucleus"/>
    <property type="evidence" value="ECO:0007669"/>
    <property type="project" value="UniProtKB-SubCell"/>
</dbReference>
<feature type="compositionally biased region" description="Polar residues" evidence="4">
    <location>
        <begin position="120"/>
        <end position="137"/>
    </location>
</feature>
<dbReference type="CDD" id="cd18315">
    <property type="entry name" value="BTB_POZ_BAB-like"/>
    <property type="match status" value="1"/>
</dbReference>
<keyword evidence="3" id="KW-0862">Zinc</keyword>
<dbReference type="GO" id="GO:0048513">
    <property type="term" value="P:animal organ development"/>
    <property type="evidence" value="ECO:0007669"/>
    <property type="project" value="UniProtKB-ARBA"/>
</dbReference>
<dbReference type="GO" id="GO:0003006">
    <property type="term" value="P:developmental process involved in reproduction"/>
    <property type="evidence" value="ECO:0007669"/>
    <property type="project" value="UniProtKB-ARBA"/>
</dbReference>
<evidence type="ECO:0000256" key="2">
    <source>
        <dbReference type="ARBA" id="ARBA00023242"/>
    </source>
</evidence>
<reference evidence="7 8" key="1">
    <citation type="journal article" date="2008" name="Nature">
        <title>The genome of the model beetle and pest Tribolium castaneum.</title>
        <authorList>
            <consortium name="Tribolium Genome Sequencing Consortium"/>
            <person name="Richards S."/>
            <person name="Gibbs R.A."/>
            <person name="Weinstock G.M."/>
            <person name="Brown S.J."/>
            <person name="Denell R."/>
            <person name="Beeman R.W."/>
            <person name="Gibbs R."/>
            <person name="Beeman R.W."/>
            <person name="Brown S.J."/>
            <person name="Bucher G."/>
            <person name="Friedrich M."/>
            <person name="Grimmelikhuijzen C.J."/>
            <person name="Klingler M."/>
            <person name="Lorenzen M."/>
            <person name="Richards S."/>
            <person name="Roth S."/>
            <person name="Schroder R."/>
            <person name="Tautz D."/>
            <person name="Zdobnov E.M."/>
            <person name="Muzny D."/>
            <person name="Gibbs R.A."/>
            <person name="Weinstock G.M."/>
            <person name="Attaway T."/>
            <person name="Bell S."/>
            <person name="Buhay C.J."/>
            <person name="Chandrabose M.N."/>
            <person name="Chavez D."/>
            <person name="Clerk-Blankenburg K.P."/>
            <person name="Cree A."/>
            <person name="Dao M."/>
            <person name="Davis C."/>
            <person name="Chacko J."/>
            <person name="Dinh H."/>
            <person name="Dugan-Rocha S."/>
            <person name="Fowler G."/>
            <person name="Garner T.T."/>
            <person name="Garnes J."/>
            <person name="Gnirke A."/>
            <person name="Hawes A."/>
            <person name="Hernandez J."/>
            <person name="Hines S."/>
            <person name="Holder M."/>
            <person name="Hume J."/>
            <person name="Jhangiani S.N."/>
            <person name="Joshi V."/>
            <person name="Khan Z.M."/>
            <person name="Jackson L."/>
            <person name="Kovar C."/>
            <person name="Kowis A."/>
            <person name="Lee S."/>
            <person name="Lewis L.R."/>
            <person name="Margolis J."/>
            <person name="Morgan M."/>
            <person name="Nazareth L.V."/>
            <person name="Nguyen N."/>
            <person name="Okwuonu G."/>
            <person name="Parker D."/>
            <person name="Richards S."/>
            <person name="Ruiz S.J."/>
            <person name="Santibanez J."/>
            <person name="Savard J."/>
            <person name="Scherer S.E."/>
            <person name="Schneider B."/>
            <person name="Sodergren E."/>
            <person name="Tautz D."/>
            <person name="Vattahil S."/>
            <person name="Villasana D."/>
            <person name="White C.S."/>
            <person name="Wright R."/>
            <person name="Park Y."/>
            <person name="Beeman R.W."/>
            <person name="Lord J."/>
            <person name="Oppert B."/>
            <person name="Lorenzen M."/>
            <person name="Brown S."/>
            <person name="Wang L."/>
            <person name="Savard J."/>
            <person name="Tautz D."/>
            <person name="Richards S."/>
            <person name="Weinstock G."/>
            <person name="Gibbs R.A."/>
            <person name="Liu Y."/>
            <person name="Worley K."/>
            <person name="Weinstock G."/>
            <person name="Elsik C.G."/>
            <person name="Reese J.T."/>
            <person name="Elhaik E."/>
            <person name="Landan G."/>
            <person name="Graur D."/>
            <person name="Arensburger P."/>
            <person name="Atkinson P."/>
            <person name="Beeman R.W."/>
            <person name="Beidler J."/>
            <person name="Brown S.J."/>
            <person name="Demuth J.P."/>
            <person name="Drury D.W."/>
            <person name="Du Y.Z."/>
            <person name="Fujiwara H."/>
            <person name="Lorenzen M."/>
            <person name="Maselli V."/>
            <person name="Osanai M."/>
            <person name="Park Y."/>
            <person name="Robertson H.M."/>
            <person name="Tu Z."/>
            <person name="Wang J.J."/>
            <person name="Wang S."/>
            <person name="Richards S."/>
            <person name="Song H."/>
            <person name="Zhang L."/>
            <person name="Sodergren E."/>
            <person name="Werner D."/>
            <person name="Stanke M."/>
            <person name="Morgenstern B."/>
            <person name="Solovyev V."/>
            <person name="Kosarev P."/>
            <person name="Brown G."/>
            <person name="Chen H.C."/>
            <person name="Ermolaeva O."/>
            <person name="Hlavina W."/>
            <person name="Kapustin Y."/>
            <person name="Kiryutin B."/>
            <person name="Kitts P."/>
            <person name="Maglott D."/>
            <person name="Pruitt K."/>
            <person name="Sapojnikov V."/>
            <person name="Souvorov A."/>
            <person name="Mackey A.J."/>
            <person name="Waterhouse R.M."/>
            <person name="Wyder S."/>
            <person name="Zdobnov E.M."/>
            <person name="Zdobnov E.M."/>
            <person name="Wyder S."/>
            <person name="Kriventseva E.V."/>
            <person name="Kadowaki T."/>
            <person name="Bork P."/>
            <person name="Aranda M."/>
            <person name="Bao R."/>
            <person name="Beermann A."/>
            <person name="Berns N."/>
            <person name="Bolognesi R."/>
            <person name="Bonneton F."/>
            <person name="Bopp D."/>
            <person name="Brown S.J."/>
            <person name="Bucher G."/>
            <person name="Butts T."/>
            <person name="Chaumot A."/>
            <person name="Denell R.E."/>
            <person name="Ferrier D.E."/>
            <person name="Friedrich M."/>
            <person name="Gordon C.M."/>
            <person name="Jindra M."/>
            <person name="Klingler M."/>
            <person name="Lan Q."/>
            <person name="Lattorff H.M."/>
            <person name="Laudet V."/>
            <person name="von Levetsow C."/>
            <person name="Liu Z."/>
            <person name="Lutz R."/>
            <person name="Lynch J.A."/>
            <person name="da Fonseca R.N."/>
            <person name="Posnien N."/>
            <person name="Reuter R."/>
            <person name="Roth S."/>
            <person name="Savard J."/>
            <person name="Schinko J.B."/>
            <person name="Schmitt C."/>
            <person name="Schoppmeier M."/>
            <person name="Schroder R."/>
            <person name="Shippy T.D."/>
            <person name="Simonnet F."/>
            <person name="Marques-Souza H."/>
            <person name="Tautz D."/>
            <person name="Tomoyasu Y."/>
            <person name="Trauner J."/>
            <person name="Van der Zee M."/>
            <person name="Vervoort M."/>
            <person name="Wittkopp N."/>
            <person name="Wimmer E.A."/>
            <person name="Yang X."/>
            <person name="Jones A.K."/>
            <person name="Sattelle D.B."/>
            <person name="Ebert P.R."/>
            <person name="Nelson D."/>
            <person name="Scott J.G."/>
            <person name="Beeman R.W."/>
            <person name="Muthukrishnan S."/>
            <person name="Kramer K.J."/>
            <person name="Arakane Y."/>
            <person name="Beeman R.W."/>
            <person name="Zhu Q."/>
            <person name="Hogenkamp D."/>
            <person name="Dixit R."/>
            <person name="Oppert B."/>
            <person name="Jiang H."/>
            <person name="Zou Z."/>
            <person name="Marshall J."/>
            <person name="Elpidina E."/>
            <person name="Vinokurov K."/>
            <person name="Oppert C."/>
            <person name="Zou Z."/>
            <person name="Evans J."/>
            <person name="Lu Z."/>
            <person name="Zhao P."/>
            <person name="Sumathipala N."/>
            <person name="Altincicek B."/>
            <person name="Vilcinskas A."/>
            <person name="Williams M."/>
            <person name="Hultmark D."/>
            <person name="Hetru C."/>
            <person name="Jiang H."/>
            <person name="Grimmelikhuijzen C.J."/>
            <person name="Hauser F."/>
            <person name="Cazzamali G."/>
            <person name="Williamson M."/>
            <person name="Park Y."/>
            <person name="Li B."/>
            <person name="Tanaka Y."/>
            <person name="Predel R."/>
            <person name="Neupert S."/>
            <person name="Schachtner J."/>
            <person name="Verleyen P."/>
            <person name="Raible F."/>
            <person name="Bork P."/>
            <person name="Friedrich M."/>
            <person name="Walden K.K."/>
            <person name="Robertson H.M."/>
            <person name="Angeli S."/>
            <person name="Foret S."/>
            <person name="Bucher G."/>
            <person name="Schuetz S."/>
            <person name="Maleszka R."/>
            <person name="Wimmer E.A."/>
            <person name="Beeman R.W."/>
            <person name="Lorenzen M."/>
            <person name="Tomoyasu Y."/>
            <person name="Miller S.C."/>
            <person name="Grossmann D."/>
            <person name="Bucher G."/>
        </authorList>
    </citation>
    <scope>NUCLEOTIDE SEQUENCE [LARGE SCALE GENOMIC DNA]</scope>
    <source>
        <strain evidence="7 8">Georgia GA2</strain>
    </source>
</reference>
<evidence type="ECO:0000259" key="5">
    <source>
        <dbReference type="PROSITE" id="PS50097"/>
    </source>
</evidence>
<evidence type="ECO:0000256" key="4">
    <source>
        <dbReference type="SAM" id="MobiDB-lite"/>
    </source>
</evidence>
<evidence type="ECO:0000313" key="7">
    <source>
        <dbReference type="EMBL" id="KYB27488.1"/>
    </source>
</evidence>
<evidence type="ECO:0000256" key="1">
    <source>
        <dbReference type="ARBA" id="ARBA00004123"/>
    </source>
</evidence>
<dbReference type="SMART" id="SM00225">
    <property type="entry name" value="BTB"/>
    <property type="match status" value="1"/>
</dbReference>
<keyword evidence="2" id="KW-0539">Nucleus</keyword>